<dbReference type="GO" id="GO:0003919">
    <property type="term" value="F:FMN adenylyltransferase activity"/>
    <property type="evidence" value="ECO:0007669"/>
    <property type="project" value="UniProtKB-EC"/>
</dbReference>
<evidence type="ECO:0000256" key="4">
    <source>
        <dbReference type="ARBA" id="ARBA00022643"/>
    </source>
</evidence>
<dbReference type="AlphaFoldDB" id="A0AAJ1PSK2"/>
<dbReference type="InterPro" id="IPR015864">
    <property type="entry name" value="FAD_synthase"/>
</dbReference>
<evidence type="ECO:0000256" key="1">
    <source>
        <dbReference type="ARBA" id="ARBA00004726"/>
    </source>
</evidence>
<evidence type="ECO:0000256" key="2">
    <source>
        <dbReference type="ARBA" id="ARBA00012393"/>
    </source>
</evidence>
<dbReference type="Proteomes" id="UP001224428">
    <property type="component" value="Unassembled WGS sequence"/>
</dbReference>
<dbReference type="EC" id="2.7.7.2" evidence="2"/>
<dbReference type="InterPro" id="IPR014729">
    <property type="entry name" value="Rossmann-like_a/b/a_fold"/>
</dbReference>
<dbReference type="GO" id="GO:0009231">
    <property type="term" value="P:riboflavin biosynthetic process"/>
    <property type="evidence" value="ECO:0007669"/>
    <property type="project" value="InterPro"/>
</dbReference>
<evidence type="ECO:0000256" key="5">
    <source>
        <dbReference type="ARBA" id="ARBA00022679"/>
    </source>
</evidence>
<evidence type="ECO:0000256" key="7">
    <source>
        <dbReference type="ARBA" id="ARBA00022741"/>
    </source>
</evidence>
<evidence type="ECO:0000313" key="12">
    <source>
        <dbReference type="EMBL" id="MDJ1645993.1"/>
    </source>
</evidence>
<sequence>MKVYRFEDKIEVKNNIYVLGGFESFHLGHYDLFKKALTLSKNAILMLFKDTSILPKSNQKNIFDLNTRLQIAADIGFEYVKIIDFEAVSSLSGKQFLEIISSNQNARFIFGDDFRFGYKASNNTNDILVWYPNSICVELKKIRGTKISSTLIKNQIMLGYIEFANSLMVTDWTINILLDASLSFAWPNLIKPPEGVYAAIIEIDEFSFFCALKVQERSYIEFIDFKVNKFNVINRNLSLSINKEIRFTNKKINTEDIKMIKKYFNKGEKND</sequence>
<keyword evidence="9" id="KW-0067">ATP-binding</keyword>
<dbReference type="Gene3D" id="3.40.50.620">
    <property type="entry name" value="HUPs"/>
    <property type="match status" value="1"/>
</dbReference>
<evidence type="ECO:0000256" key="9">
    <source>
        <dbReference type="ARBA" id="ARBA00022840"/>
    </source>
</evidence>
<feature type="domain" description="FAD synthetase" evidence="11">
    <location>
        <begin position="13"/>
        <end position="150"/>
    </location>
</feature>
<keyword evidence="13" id="KW-1185">Reference proteome</keyword>
<proteinExistence type="predicted"/>
<reference evidence="12" key="1">
    <citation type="submission" date="2023-05" db="EMBL/GenBank/DDBJ databases">
        <title>Mycoplasma phocimorsus sp. nov., isolated from Scandinavian patients with seal finger or septic arthritis after contact with seals.</title>
        <authorList>
            <person name="Skafte-Holm A."/>
            <person name="Pedersen T.R."/>
            <person name="Froelund M."/>
            <person name="Stegger M."/>
            <person name="Qvortrup K."/>
            <person name="Michaels D.L."/>
            <person name="Brown D.R."/>
            <person name="Jensen J.S."/>
        </authorList>
    </citation>
    <scope>NUCLEOTIDE SEQUENCE</scope>
    <source>
        <strain evidence="12">M5725</strain>
    </source>
</reference>
<evidence type="ECO:0000256" key="10">
    <source>
        <dbReference type="ARBA" id="ARBA00049494"/>
    </source>
</evidence>
<accession>A0AAJ1PSK2</accession>
<dbReference type="NCBIfam" id="NF045965">
    <property type="entry name" value="RibF_rel"/>
    <property type="match status" value="1"/>
</dbReference>
<dbReference type="EMBL" id="JASDDP010000024">
    <property type="protein sequence ID" value="MDJ1645993.1"/>
    <property type="molecule type" value="Genomic_DNA"/>
</dbReference>
<evidence type="ECO:0000259" key="11">
    <source>
        <dbReference type="Pfam" id="PF06574"/>
    </source>
</evidence>
<comment type="catalytic activity">
    <reaction evidence="10">
        <text>FMN + ATP + H(+) = FAD + diphosphate</text>
        <dbReference type="Rhea" id="RHEA:17237"/>
        <dbReference type="ChEBI" id="CHEBI:15378"/>
        <dbReference type="ChEBI" id="CHEBI:30616"/>
        <dbReference type="ChEBI" id="CHEBI:33019"/>
        <dbReference type="ChEBI" id="CHEBI:57692"/>
        <dbReference type="ChEBI" id="CHEBI:58210"/>
        <dbReference type="EC" id="2.7.7.2"/>
    </reaction>
</comment>
<organism evidence="12 13">
    <name type="scientific">Mycoplasma phocimorsus</name>
    <dbReference type="NCBI Taxonomy" id="3045839"/>
    <lineage>
        <taxon>Bacteria</taxon>
        <taxon>Bacillati</taxon>
        <taxon>Mycoplasmatota</taxon>
        <taxon>Mollicutes</taxon>
        <taxon>Mycoplasmataceae</taxon>
        <taxon>Mycoplasma</taxon>
    </lineage>
</organism>
<evidence type="ECO:0000256" key="8">
    <source>
        <dbReference type="ARBA" id="ARBA00022827"/>
    </source>
</evidence>
<comment type="pathway">
    <text evidence="1">Cofactor biosynthesis; FAD biosynthesis; FAD from FMN: step 1/1.</text>
</comment>
<keyword evidence="4" id="KW-0288">FMN</keyword>
<keyword evidence="7" id="KW-0547">Nucleotide-binding</keyword>
<comment type="caution">
    <text evidence="12">The sequence shown here is derived from an EMBL/GenBank/DDBJ whole genome shotgun (WGS) entry which is preliminary data.</text>
</comment>
<dbReference type="GO" id="GO:0005524">
    <property type="term" value="F:ATP binding"/>
    <property type="evidence" value="ECO:0007669"/>
    <property type="project" value="UniProtKB-KW"/>
</dbReference>
<evidence type="ECO:0000256" key="6">
    <source>
        <dbReference type="ARBA" id="ARBA00022695"/>
    </source>
</evidence>
<gene>
    <name evidence="12" type="ORF">QLQ80_02790</name>
</gene>
<dbReference type="SUPFAM" id="SSF52374">
    <property type="entry name" value="Nucleotidylyl transferase"/>
    <property type="match status" value="1"/>
</dbReference>
<keyword evidence="8" id="KW-0274">FAD</keyword>
<keyword evidence="5" id="KW-0808">Transferase</keyword>
<name>A0AAJ1PSK2_9MOLU</name>
<protein>
    <recommendedName>
        <fullName evidence="2">FAD synthase</fullName>
        <ecNumber evidence="2">2.7.7.2</ecNumber>
    </recommendedName>
</protein>
<keyword evidence="3" id="KW-0285">Flavoprotein</keyword>
<evidence type="ECO:0000256" key="3">
    <source>
        <dbReference type="ARBA" id="ARBA00022630"/>
    </source>
</evidence>
<keyword evidence="6" id="KW-0548">Nucleotidyltransferase</keyword>
<dbReference type="Pfam" id="PF06574">
    <property type="entry name" value="FAD_syn"/>
    <property type="match status" value="1"/>
</dbReference>
<evidence type="ECO:0000313" key="13">
    <source>
        <dbReference type="Proteomes" id="UP001224428"/>
    </source>
</evidence>
<dbReference type="RefSeq" id="WP_283827387.1">
    <property type="nucleotide sequence ID" value="NZ_JASDDP010000024.1"/>
</dbReference>